<keyword evidence="4" id="KW-1185">Reference proteome</keyword>
<reference evidence="3 4" key="1">
    <citation type="submission" date="2018-02" db="EMBL/GenBank/DDBJ databases">
        <title>Genomic Encyclopedia of Archaeal and Bacterial Type Strains, Phase II (KMG-II): from individual species to whole genera.</title>
        <authorList>
            <person name="Goeker M."/>
        </authorList>
    </citation>
    <scope>NUCLEOTIDE SEQUENCE [LARGE SCALE GENOMIC DNA]</scope>
    <source>
        <strain evidence="3 4">DSM 18921</strain>
    </source>
</reference>
<dbReference type="GO" id="GO:0097367">
    <property type="term" value="F:carbohydrate derivative binding"/>
    <property type="evidence" value="ECO:0007669"/>
    <property type="project" value="InterPro"/>
</dbReference>
<dbReference type="AlphaFoldDB" id="A0A2S8S3J0"/>
<evidence type="ECO:0000313" key="3">
    <source>
        <dbReference type="EMBL" id="PQV55376.1"/>
    </source>
</evidence>
<dbReference type="RefSeq" id="WP_105515917.1">
    <property type="nucleotide sequence ID" value="NZ_PVEP01000009.1"/>
</dbReference>
<sequence>MTDKPFPTEAQIAAALAAAKARPALTEIYFVACGGSYALMLPNQYAVDRHAKTIAGHALNAAEFMARNPARLGPTSAVILCSHSGTTPETVDAARFARAKGALTIALTNLPGSPLDEAVEFPVYYTHAPKTFAPDHSAAVMARLTFGILAAREGNPLAQKLDTALTALPALIDSAIAAHADRIATFAEAMKREPVIYTMGAGANYATAYSYAICIFQEMQWIHSAGIHAGEYFHGPFEITDFDVPFIVLRGLGASRKMDDRGLDFVTKYSQRVTTLCAEELGLGVIDPEVVEHVEHMAFGTLLRVYCDKLADSRGHPLTVRRYMWKMDY</sequence>
<dbReference type="InterPro" id="IPR035490">
    <property type="entry name" value="GlmS/FrlB_SIS"/>
</dbReference>
<gene>
    <name evidence="3" type="ORF">LX70_03337</name>
</gene>
<dbReference type="InterPro" id="IPR035488">
    <property type="entry name" value="FrlB_SIS"/>
</dbReference>
<dbReference type="Gene3D" id="3.40.50.10490">
    <property type="entry name" value="Glucose-6-phosphate isomerase like protein, domain 1"/>
    <property type="match status" value="1"/>
</dbReference>
<dbReference type="OrthoDB" id="9782098at2"/>
<dbReference type="Gene3D" id="3.40.50.12570">
    <property type="match status" value="1"/>
</dbReference>
<protein>
    <submittedName>
        <fullName evidence="3">Fructoselysine 6-phosphate deglycase</fullName>
    </submittedName>
</protein>
<evidence type="ECO:0000259" key="2">
    <source>
        <dbReference type="PROSITE" id="PS51464"/>
    </source>
</evidence>
<dbReference type="GO" id="GO:0006487">
    <property type="term" value="P:protein N-linked glycosylation"/>
    <property type="evidence" value="ECO:0007669"/>
    <property type="project" value="TreeGrafter"/>
</dbReference>
<comment type="caution">
    <text evidence="3">The sequence shown here is derived from an EMBL/GenBank/DDBJ whole genome shotgun (WGS) entry which is preliminary data.</text>
</comment>
<keyword evidence="1" id="KW-0032">Aminotransferase</keyword>
<dbReference type="InterPro" id="IPR001347">
    <property type="entry name" value="SIS_dom"/>
</dbReference>
<dbReference type="GO" id="GO:0004360">
    <property type="term" value="F:glutamine-fructose-6-phosphate transaminase (isomerizing) activity"/>
    <property type="evidence" value="ECO:0007669"/>
    <property type="project" value="TreeGrafter"/>
</dbReference>
<dbReference type="CDD" id="cd05009">
    <property type="entry name" value="SIS_GlmS_GlmD_2"/>
    <property type="match status" value="1"/>
</dbReference>
<dbReference type="EMBL" id="PVEP01000009">
    <property type="protein sequence ID" value="PQV55376.1"/>
    <property type="molecule type" value="Genomic_DNA"/>
</dbReference>
<dbReference type="InterPro" id="IPR024713">
    <property type="entry name" value="Fructosamine_deglycase_FrlB"/>
</dbReference>
<dbReference type="PIRSF" id="PIRSF009290">
    <property type="entry name" value="FrlB"/>
    <property type="match status" value="1"/>
</dbReference>
<dbReference type="GO" id="GO:0006002">
    <property type="term" value="P:fructose 6-phosphate metabolic process"/>
    <property type="evidence" value="ECO:0007669"/>
    <property type="project" value="TreeGrafter"/>
</dbReference>
<organism evidence="3 4">
    <name type="scientific">Albidovulum denitrificans</name>
    <dbReference type="NCBI Taxonomy" id="404881"/>
    <lineage>
        <taxon>Bacteria</taxon>
        <taxon>Pseudomonadati</taxon>
        <taxon>Pseudomonadota</taxon>
        <taxon>Alphaproteobacteria</taxon>
        <taxon>Rhodobacterales</taxon>
        <taxon>Paracoccaceae</taxon>
        <taxon>Albidovulum</taxon>
    </lineage>
</organism>
<evidence type="ECO:0000256" key="1">
    <source>
        <dbReference type="ARBA" id="ARBA00022576"/>
    </source>
</evidence>
<dbReference type="PANTHER" id="PTHR10937">
    <property type="entry name" value="GLUCOSAMINE--FRUCTOSE-6-PHOSPHATE AMINOTRANSFERASE, ISOMERIZING"/>
    <property type="match status" value="1"/>
</dbReference>
<dbReference type="SUPFAM" id="SSF53697">
    <property type="entry name" value="SIS domain"/>
    <property type="match status" value="1"/>
</dbReference>
<dbReference type="PANTHER" id="PTHR10937:SF14">
    <property type="entry name" value="FRUCTOSELYSINE 6-PHOSPHATE DEGLYCASE"/>
    <property type="match status" value="1"/>
</dbReference>
<dbReference type="Proteomes" id="UP000238338">
    <property type="component" value="Unassembled WGS sequence"/>
</dbReference>
<dbReference type="GO" id="GO:0006047">
    <property type="term" value="P:UDP-N-acetylglucosamine metabolic process"/>
    <property type="evidence" value="ECO:0007669"/>
    <property type="project" value="TreeGrafter"/>
</dbReference>
<dbReference type="Pfam" id="PF01380">
    <property type="entry name" value="SIS"/>
    <property type="match status" value="1"/>
</dbReference>
<name>A0A2S8S3J0_9RHOB</name>
<dbReference type="InterPro" id="IPR046348">
    <property type="entry name" value="SIS_dom_sf"/>
</dbReference>
<accession>A0A2S8S3J0</accession>
<dbReference type="Gene3D" id="1.10.10.2240">
    <property type="match status" value="1"/>
</dbReference>
<evidence type="ECO:0000313" key="4">
    <source>
        <dbReference type="Proteomes" id="UP000238338"/>
    </source>
</evidence>
<dbReference type="CDD" id="cd05710">
    <property type="entry name" value="SIS_1"/>
    <property type="match status" value="1"/>
</dbReference>
<feature type="domain" description="SIS" evidence="2">
    <location>
        <begin position="12"/>
        <end position="160"/>
    </location>
</feature>
<keyword evidence="1" id="KW-0808">Transferase</keyword>
<dbReference type="PROSITE" id="PS51464">
    <property type="entry name" value="SIS"/>
    <property type="match status" value="1"/>
</dbReference>
<proteinExistence type="predicted"/>